<organism evidence="1 2">
    <name type="scientific">Fodinibacter luteus</name>
    <dbReference type="NCBI Taxonomy" id="552064"/>
    <lineage>
        <taxon>Bacteria</taxon>
        <taxon>Bacillati</taxon>
        <taxon>Actinomycetota</taxon>
        <taxon>Actinomycetes</taxon>
        <taxon>Micrococcales</taxon>
        <taxon>Intrasporangiaceae</taxon>
        <taxon>Fodinibacter (ex Wang et al. 2009)</taxon>
    </lineage>
</organism>
<comment type="caution">
    <text evidence="1">The sequence shown here is derived from an EMBL/GenBank/DDBJ whole genome shotgun (WGS) entry which is preliminary data.</text>
</comment>
<proteinExistence type="predicted"/>
<reference evidence="2" key="1">
    <citation type="journal article" date="2019" name="Int. J. Syst. Evol. Microbiol.">
        <title>The Global Catalogue of Microorganisms (GCM) 10K type strain sequencing project: providing services to taxonomists for standard genome sequencing and annotation.</title>
        <authorList>
            <consortium name="The Broad Institute Genomics Platform"/>
            <consortium name="The Broad Institute Genome Sequencing Center for Infectious Disease"/>
            <person name="Wu L."/>
            <person name="Ma J."/>
        </authorList>
    </citation>
    <scope>NUCLEOTIDE SEQUENCE [LARGE SCALE GENOMIC DNA]</scope>
    <source>
        <strain evidence="2">JCM 17809</strain>
    </source>
</reference>
<evidence type="ECO:0000313" key="1">
    <source>
        <dbReference type="EMBL" id="GAA4406641.1"/>
    </source>
</evidence>
<evidence type="ECO:0000313" key="2">
    <source>
        <dbReference type="Proteomes" id="UP001500945"/>
    </source>
</evidence>
<gene>
    <name evidence="1" type="ORF">GCM10023168_21860</name>
</gene>
<protein>
    <submittedName>
        <fullName evidence="1">Uncharacterized protein</fullName>
    </submittedName>
</protein>
<sequence>MAPGRYWRVGVLAIALVFVFPFFGWGAEGPRGPWGETGKGDGVRINVLADDLAALKQEWQLSQLSDQGPWSEYGATSVCGQRLPGSPSDDVLCGRSFIACSEDNPQIGPGPAMDVHKRMVDRQGSPVSGADGQWVTIGTTCLPSMVPGVGPQLTLAMIREAFHDTDFTLPVVNIQPEGDVTLVNLPTYFEVRFPEAGFGPDEVDTPDPARLLGYRIEVRPRLKSVTYHLGERTVGPTTSLGGPHPTGDVTATYTRPGTHEVRADIVYTGQFRVGGSDWFDIPGEVDLEGTPVTLTVREAKARLYTN</sequence>
<name>A0ABP8KGL0_9MICO</name>
<dbReference type="Proteomes" id="UP001500945">
    <property type="component" value="Unassembled WGS sequence"/>
</dbReference>
<accession>A0ABP8KGL0</accession>
<dbReference type="EMBL" id="BAABGM010000013">
    <property type="protein sequence ID" value="GAA4406641.1"/>
    <property type="molecule type" value="Genomic_DNA"/>
</dbReference>
<keyword evidence="2" id="KW-1185">Reference proteome</keyword>